<dbReference type="AlphaFoldDB" id="A0A6C0GMF8"/>
<sequence length="389" mass="44978">MKIIAYIHFLVLFLLSGSQLLAAVEVPEENYQTIEDLEESWQVYDAEYKSYVPYLQRVHGNTEALHLELNPNNYKGYRLLIQTPKPVYLFIQAQLNRKLTDGQTLILNIDSLRKIYQQPTLLLSFYNHLGHSIKPSVSIINYIERSSGDTMQEASVLPLKPREQSGLADFSIVAAILITALFAFLWNYHPNAFRSYYNIKPLFSLAIKEDTILISRPLSRLSMLFILNHSLLLSFLYILIQKSSEKQLLNDRILQTATGFVELFYYFSLLSLSIFILIIAKYFFLYFLGSLFNLSNVIHIHFYKYLLFSRLFYSIIVPVLFVIYLSFPMAISTASQQVIYIIIAFNFIRLVIINFALNKLTSVKNLYLFSYLCATELTPLLIGIKVLVA</sequence>
<feature type="signal peptide" evidence="2">
    <location>
        <begin position="1"/>
        <end position="22"/>
    </location>
</feature>
<feature type="transmembrane region" description="Helical" evidence="1">
    <location>
        <begin position="170"/>
        <end position="188"/>
    </location>
</feature>
<name>A0A6C0GMF8_9BACT</name>
<keyword evidence="1" id="KW-1133">Transmembrane helix</keyword>
<keyword evidence="1" id="KW-0472">Membrane</keyword>
<feature type="transmembrane region" description="Helical" evidence="1">
    <location>
        <begin position="369"/>
        <end position="388"/>
    </location>
</feature>
<keyword evidence="1" id="KW-0812">Transmembrane</keyword>
<dbReference type="EMBL" id="CP048222">
    <property type="protein sequence ID" value="QHT69014.1"/>
    <property type="molecule type" value="Genomic_DNA"/>
</dbReference>
<feature type="chain" id="PRO_5025484450" evidence="2">
    <location>
        <begin position="23"/>
        <end position="389"/>
    </location>
</feature>
<dbReference type="Pfam" id="PF14093">
    <property type="entry name" value="DUF4271"/>
    <property type="match status" value="1"/>
</dbReference>
<feature type="transmembrane region" description="Helical" evidence="1">
    <location>
        <begin position="263"/>
        <end position="289"/>
    </location>
</feature>
<feature type="transmembrane region" description="Helical" evidence="1">
    <location>
        <begin position="310"/>
        <end position="331"/>
    </location>
</feature>
<evidence type="ECO:0000313" key="3">
    <source>
        <dbReference type="EMBL" id="QHT69014.1"/>
    </source>
</evidence>
<evidence type="ECO:0000256" key="1">
    <source>
        <dbReference type="SAM" id="Phobius"/>
    </source>
</evidence>
<dbReference type="KEGG" id="rhoz:GXP67_21370"/>
<protein>
    <submittedName>
        <fullName evidence="3">DUF4271 domain-containing protein</fullName>
    </submittedName>
</protein>
<keyword evidence="4" id="KW-1185">Reference proteome</keyword>
<dbReference type="Proteomes" id="UP000480178">
    <property type="component" value="Chromosome"/>
</dbReference>
<evidence type="ECO:0000313" key="4">
    <source>
        <dbReference type="Proteomes" id="UP000480178"/>
    </source>
</evidence>
<keyword evidence="2" id="KW-0732">Signal</keyword>
<dbReference type="InterPro" id="IPR025367">
    <property type="entry name" value="DUF4271"/>
</dbReference>
<proteinExistence type="predicted"/>
<evidence type="ECO:0000256" key="2">
    <source>
        <dbReference type="SAM" id="SignalP"/>
    </source>
</evidence>
<gene>
    <name evidence="3" type="ORF">GXP67_21370</name>
</gene>
<accession>A0A6C0GMF8</accession>
<feature type="transmembrane region" description="Helical" evidence="1">
    <location>
        <begin position="337"/>
        <end position="357"/>
    </location>
</feature>
<organism evidence="3 4">
    <name type="scientific">Rhodocytophaga rosea</name>
    <dbReference type="NCBI Taxonomy" id="2704465"/>
    <lineage>
        <taxon>Bacteria</taxon>
        <taxon>Pseudomonadati</taxon>
        <taxon>Bacteroidota</taxon>
        <taxon>Cytophagia</taxon>
        <taxon>Cytophagales</taxon>
        <taxon>Rhodocytophagaceae</taxon>
        <taxon>Rhodocytophaga</taxon>
    </lineage>
</organism>
<reference evidence="3 4" key="1">
    <citation type="submission" date="2020-01" db="EMBL/GenBank/DDBJ databases">
        <authorList>
            <person name="Kim M.K."/>
        </authorList>
    </citation>
    <scope>NUCLEOTIDE SEQUENCE [LARGE SCALE GENOMIC DNA]</scope>
    <source>
        <strain evidence="3 4">172606-1</strain>
    </source>
</reference>
<dbReference type="RefSeq" id="WP_162445009.1">
    <property type="nucleotide sequence ID" value="NZ_CP048222.1"/>
</dbReference>
<feature type="transmembrane region" description="Helical" evidence="1">
    <location>
        <begin position="221"/>
        <end position="240"/>
    </location>
</feature>